<keyword evidence="3" id="KW-0804">Transcription</keyword>
<organism evidence="7 8">
    <name type="scientific">Micromonospora pisi</name>
    <dbReference type="NCBI Taxonomy" id="589240"/>
    <lineage>
        <taxon>Bacteria</taxon>
        <taxon>Bacillati</taxon>
        <taxon>Actinomycetota</taxon>
        <taxon>Actinomycetes</taxon>
        <taxon>Micromonosporales</taxon>
        <taxon>Micromonosporaceae</taxon>
        <taxon>Micromonospora</taxon>
    </lineage>
</organism>
<keyword evidence="8" id="KW-1185">Reference proteome</keyword>
<name>A0A495JT95_9ACTN</name>
<feature type="region of interest" description="Disordered" evidence="5">
    <location>
        <begin position="125"/>
        <end position="155"/>
    </location>
</feature>
<dbReference type="InterPro" id="IPR036271">
    <property type="entry name" value="Tet_transcr_reg_TetR-rel_C_sf"/>
</dbReference>
<dbReference type="AlphaFoldDB" id="A0A495JT95"/>
<evidence type="ECO:0000259" key="6">
    <source>
        <dbReference type="PROSITE" id="PS50977"/>
    </source>
</evidence>
<evidence type="ECO:0000313" key="8">
    <source>
        <dbReference type="Proteomes" id="UP000277671"/>
    </source>
</evidence>
<dbReference type="InterPro" id="IPR001647">
    <property type="entry name" value="HTH_TetR"/>
</dbReference>
<proteinExistence type="predicted"/>
<dbReference type="PANTHER" id="PTHR30055">
    <property type="entry name" value="HTH-TYPE TRANSCRIPTIONAL REGULATOR RUTR"/>
    <property type="match status" value="1"/>
</dbReference>
<dbReference type="SUPFAM" id="SSF48498">
    <property type="entry name" value="Tetracyclin repressor-like, C-terminal domain"/>
    <property type="match status" value="1"/>
</dbReference>
<dbReference type="PROSITE" id="PS50977">
    <property type="entry name" value="HTH_TETR_2"/>
    <property type="match status" value="1"/>
</dbReference>
<dbReference type="InterPro" id="IPR025996">
    <property type="entry name" value="MT1864/Rv1816-like_C"/>
</dbReference>
<gene>
    <name evidence="7" type="ORF">BDK92_5984</name>
</gene>
<dbReference type="GO" id="GO:0000976">
    <property type="term" value="F:transcription cis-regulatory region binding"/>
    <property type="evidence" value="ECO:0007669"/>
    <property type="project" value="TreeGrafter"/>
</dbReference>
<protein>
    <submittedName>
        <fullName evidence="7">TetR family transcriptional regulator</fullName>
    </submittedName>
</protein>
<accession>A0A495JT95</accession>
<reference evidence="7 8" key="1">
    <citation type="submission" date="2018-10" db="EMBL/GenBank/DDBJ databases">
        <title>Sequencing the genomes of 1000 actinobacteria strains.</title>
        <authorList>
            <person name="Klenk H.-P."/>
        </authorList>
    </citation>
    <scope>NUCLEOTIDE SEQUENCE [LARGE SCALE GENOMIC DNA]</scope>
    <source>
        <strain evidence="7 8">DSM 45175</strain>
    </source>
</reference>
<feature type="domain" description="HTH tetR-type" evidence="6">
    <location>
        <begin position="19"/>
        <end position="80"/>
    </location>
</feature>
<feature type="DNA-binding region" description="H-T-H motif" evidence="4">
    <location>
        <begin position="43"/>
        <end position="62"/>
    </location>
</feature>
<dbReference type="OrthoDB" id="8222629at2"/>
<dbReference type="Pfam" id="PF00440">
    <property type="entry name" value="TetR_N"/>
    <property type="match status" value="1"/>
</dbReference>
<evidence type="ECO:0000313" key="7">
    <source>
        <dbReference type="EMBL" id="RKR91584.1"/>
    </source>
</evidence>
<evidence type="ECO:0000256" key="4">
    <source>
        <dbReference type="PROSITE-ProRule" id="PRU00335"/>
    </source>
</evidence>
<dbReference type="Proteomes" id="UP000277671">
    <property type="component" value="Unassembled WGS sequence"/>
</dbReference>
<evidence type="ECO:0000256" key="3">
    <source>
        <dbReference type="ARBA" id="ARBA00023163"/>
    </source>
</evidence>
<evidence type="ECO:0000256" key="5">
    <source>
        <dbReference type="SAM" id="MobiDB-lite"/>
    </source>
</evidence>
<dbReference type="InterPro" id="IPR050109">
    <property type="entry name" value="HTH-type_TetR-like_transc_reg"/>
</dbReference>
<dbReference type="PANTHER" id="PTHR30055:SF209">
    <property type="entry name" value="POSSIBLE TRANSCRIPTIONAL REGULATORY PROTEIN (PROBABLY TETR-FAMILY)"/>
    <property type="match status" value="1"/>
</dbReference>
<dbReference type="SUPFAM" id="SSF46689">
    <property type="entry name" value="Homeodomain-like"/>
    <property type="match status" value="1"/>
</dbReference>
<dbReference type="EMBL" id="RBKT01000001">
    <property type="protein sequence ID" value="RKR91584.1"/>
    <property type="molecule type" value="Genomic_DNA"/>
</dbReference>
<comment type="caution">
    <text evidence="7">The sequence shown here is derived from an EMBL/GenBank/DDBJ whole genome shotgun (WGS) entry which is preliminary data.</text>
</comment>
<dbReference type="GO" id="GO:0003700">
    <property type="term" value="F:DNA-binding transcription factor activity"/>
    <property type="evidence" value="ECO:0007669"/>
    <property type="project" value="TreeGrafter"/>
</dbReference>
<evidence type="ECO:0000256" key="2">
    <source>
        <dbReference type="ARBA" id="ARBA00023125"/>
    </source>
</evidence>
<dbReference type="Pfam" id="PF13305">
    <property type="entry name" value="TetR_C_33"/>
    <property type="match status" value="1"/>
</dbReference>
<evidence type="ECO:0000256" key="1">
    <source>
        <dbReference type="ARBA" id="ARBA00023015"/>
    </source>
</evidence>
<sequence>MPGMSPTTRRVRNRRGEGDLLRNEIVSAAERLVEQAGGDETLTLRAIAREAGISAPSIYAHFEDLAAVRDAVLDAGFDRLSQAIDDSTSTLDLATDPVRRLLAGCRAYVDFAMREPASYRLLFSRGRPSVDTPDREDQAPPPSDPTSPGLDGIPPAKQHHLDAFRMLIDGVSSCVAAGRSTSTDPVADATALWTALHGAVSLRQHLPKFPWPPLHEATDRFAVELAHLTPA</sequence>
<dbReference type="InterPro" id="IPR009057">
    <property type="entry name" value="Homeodomain-like_sf"/>
</dbReference>
<keyword evidence="1" id="KW-0805">Transcription regulation</keyword>
<keyword evidence="2 4" id="KW-0238">DNA-binding</keyword>
<dbReference type="Gene3D" id="1.10.357.10">
    <property type="entry name" value="Tetracycline Repressor, domain 2"/>
    <property type="match status" value="1"/>
</dbReference>